<feature type="domain" description="Ig-like" evidence="11">
    <location>
        <begin position="587"/>
        <end position="695"/>
    </location>
</feature>
<dbReference type="GO" id="GO:0016020">
    <property type="term" value="C:membrane"/>
    <property type="evidence" value="ECO:0007669"/>
    <property type="project" value="UniProtKB-SubCell"/>
</dbReference>
<dbReference type="SUPFAM" id="SSF48726">
    <property type="entry name" value="Immunoglobulin"/>
    <property type="match status" value="4"/>
</dbReference>
<evidence type="ECO:0000313" key="13">
    <source>
        <dbReference type="Proteomes" id="UP000827986"/>
    </source>
</evidence>
<keyword evidence="13" id="KW-1185">Reference proteome</keyword>
<protein>
    <recommendedName>
        <fullName evidence="11">Ig-like domain-containing protein</fullName>
    </recommendedName>
</protein>
<dbReference type="Gene3D" id="2.60.40.10">
    <property type="entry name" value="Immunoglobulins"/>
    <property type="match status" value="4"/>
</dbReference>
<dbReference type="InterPro" id="IPR013106">
    <property type="entry name" value="Ig_V-set"/>
</dbReference>
<dbReference type="InterPro" id="IPR003599">
    <property type="entry name" value="Ig_sub"/>
</dbReference>
<dbReference type="InterPro" id="IPR013783">
    <property type="entry name" value="Ig-like_fold"/>
</dbReference>
<evidence type="ECO:0000256" key="6">
    <source>
        <dbReference type="ARBA" id="ARBA00023136"/>
    </source>
</evidence>
<comment type="caution">
    <text evidence="12">The sequence shown here is derived from an EMBL/GenBank/DDBJ whole genome shotgun (WGS) entry which is preliminary data.</text>
</comment>
<dbReference type="SMART" id="SM00408">
    <property type="entry name" value="IGc2"/>
    <property type="match status" value="3"/>
</dbReference>
<dbReference type="PANTHER" id="PTHR12207">
    <property type="entry name" value="V-SET AND TRANSMEMBRANE DOMAIN-CONTAINING PROTEIN"/>
    <property type="match status" value="1"/>
</dbReference>
<feature type="region of interest" description="Disordered" evidence="9">
    <location>
        <begin position="1"/>
        <end position="135"/>
    </location>
</feature>
<reference evidence="12" key="1">
    <citation type="submission" date="2021-09" db="EMBL/GenBank/DDBJ databases">
        <title>The genome of Mauremys mutica provides insights into the evolution of semi-aquatic lifestyle.</title>
        <authorList>
            <person name="Gong S."/>
            <person name="Gao Y."/>
        </authorList>
    </citation>
    <scope>NUCLEOTIDE SEQUENCE</scope>
    <source>
        <strain evidence="12">MM-2020</strain>
        <tissue evidence="12">Muscle</tissue>
    </source>
</reference>
<evidence type="ECO:0000256" key="3">
    <source>
        <dbReference type="ARBA" id="ARBA00022729"/>
    </source>
</evidence>
<dbReference type="EMBL" id="JAHDVG010000471">
    <property type="protein sequence ID" value="KAH1179671.1"/>
    <property type="molecule type" value="Genomic_DNA"/>
</dbReference>
<dbReference type="PANTHER" id="PTHR12207:SF22">
    <property type="entry name" value="IMMUNOGLOBULIN SUPERFAMILY MEMBER 8"/>
    <property type="match status" value="1"/>
</dbReference>
<evidence type="ECO:0000259" key="11">
    <source>
        <dbReference type="PROSITE" id="PS50835"/>
    </source>
</evidence>
<feature type="domain" description="Ig-like" evidence="11">
    <location>
        <begin position="290"/>
        <end position="402"/>
    </location>
</feature>
<comment type="subcellular location">
    <subcellularLocation>
        <location evidence="1">Membrane</location>
        <topology evidence="1">Single-pass type I membrane protein</topology>
    </subcellularLocation>
</comment>
<evidence type="ECO:0000256" key="4">
    <source>
        <dbReference type="ARBA" id="ARBA00022737"/>
    </source>
</evidence>
<dbReference type="Proteomes" id="UP000827986">
    <property type="component" value="Unassembled WGS sequence"/>
</dbReference>
<proteinExistence type="predicted"/>
<evidence type="ECO:0000313" key="12">
    <source>
        <dbReference type="EMBL" id="KAH1179671.1"/>
    </source>
</evidence>
<keyword evidence="7" id="KW-1015">Disulfide bond</keyword>
<sequence>MLHRDPSPPGTDMQPPLGWDATAAAQGRSALNATPTPPRGRPHRRRRKLKGGLSSPDCRLSPGAGRGGAQAAAGAGPGDRSGPPSGCSRLGELRCAPAATGRGRGRPNGTEPARPRRRLLAPGRPPLATMGATREPLPRGALGSLLLLLLGLCGAREVHLPPGPLFRVEGTAISIPCSVSEYEGPTLQHFEWLLYRPTAPGISIGMVSTRDPSFPYAVFSPRVQSGEVSVQRLRGDAVELRIARLRAEDAGVYECYTPTTDSAYHGNYSSKVVLKVIPDMLWVLAPTARPPLRGRMAGTSPLQLSLSEGQELQLSCTAQSQTQQHTHLSVSFGVSAPDAPVGRQTLQEVVGVRRDFAVEAGGRFADRYRAGELSVAKAGSEQYKLAIGQVRLGDAGTYHCTVGEWIQDPDSRWQLITEKRAALAQVTVQSIASQLAVSAGPPEVRLSAGDALELLCNLSGPVPPAPHEVYAVSWVVGEGDGLLVAQLDTDGVAVVGESYANSQVGRRQVSLQKLTPTPGSYRLRIESAQPGDEGTYRCVAQAYVRSPDARLREVASSRSQGLKVHMKSEAVVVEAYAWLPIPATYRGDTAELLCNISVESTQAVHVAVSWWVVGEEEPQGRMVASVSREGVAKLGRRASGGDMSLDKVGPQSHRLRLHGVQPSDEGRYHCAVTSWVRYPDRSWYNAGAVKSNSVAVYPYARAMDTLFIPLIVGIASALFTGIAILATITCCFMRRLRKR</sequence>
<keyword evidence="4" id="KW-0677">Repeat</keyword>
<keyword evidence="8" id="KW-0393">Immunoglobulin domain</keyword>
<dbReference type="PROSITE" id="PS50835">
    <property type="entry name" value="IG_LIKE"/>
    <property type="match status" value="4"/>
</dbReference>
<evidence type="ECO:0000256" key="9">
    <source>
        <dbReference type="SAM" id="MobiDB-lite"/>
    </source>
</evidence>
<keyword evidence="5 10" id="KW-1133">Transmembrane helix</keyword>
<evidence type="ECO:0000256" key="2">
    <source>
        <dbReference type="ARBA" id="ARBA00022692"/>
    </source>
</evidence>
<name>A0A9D4B422_9SAUR</name>
<feature type="domain" description="Ig-like" evidence="11">
    <location>
        <begin position="433"/>
        <end position="555"/>
    </location>
</feature>
<dbReference type="FunFam" id="2.60.40.10:FF:000491">
    <property type="entry name" value="Immunoglobulin superfamily, member 3"/>
    <property type="match status" value="1"/>
</dbReference>
<evidence type="ECO:0000256" key="7">
    <source>
        <dbReference type="ARBA" id="ARBA00023157"/>
    </source>
</evidence>
<evidence type="ECO:0000256" key="1">
    <source>
        <dbReference type="ARBA" id="ARBA00004479"/>
    </source>
</evidence>
<accession>A0A9D4B422</accession>
<dbReference type="InterPro" id="IPR036179">
    <property type="entry name" value="Ig-like_dom_sf"/>
</dbReference>
<keyword evidence="3" id="KW-0732">Signal</keyword>
<keyword evidence="2 10" id="KW-0812">Transmembrane</keyword>
<dbReference type="Pfam" id="PF07686">
    <property type="entry name" value="V-set"/>
    <property type="match status" value="2"/>
</dbReference>
<dbReference type="InterPro" id="IPR003598">
    <property type="entry name" value="Ig_sub2"/>
</dbReference>
<evidence type="ECO:0000256" key="8">
    <source>
        <dbReference type="ARBA" id="ARBA00023319"/>
    </source>
</evidence>
<evidence type="ECO:0000256" key="10">
    <source>
        <dbReference type="SAM" id="Phobius"/>
    </source>
</evidence>
<feature type="transmembrane region" description="Helical" evidence="10">
    <location>
        <begin position="706"/>
        <end position="733"/>
    </location>
</feature>
<dbReference type="SMART" id="SM00406">
    <property type="entry name" value="IGv"/>
    <property type="match status" value="3"/>
</dbReference>
<dbReference type="AlphaFoldDB" id="A0A9D4B422"/>
<dbReference type="FunFam" id="2.60.40.10:FF:000191">
    <property type="entry name" value="Immunoglobulin superfamily member 3"/>
    <property type="match status" value="1"/>
</dbReference>
<evidence type="ECO:0000256" key="5">
    <source>
        <dbReference type="ARBA" id="ARBA00022989"/>
    </source>
</evidence>
<gene>
    <name evidence="12" type="ORF">KIL84_005721</name>
</gene>
<feature type="compositionally biased region" description="Basic residues" evidence="9">
    <location>
        <begin position="40"/>
        <end position="50"/>
    </location>
</feature>
<feature type="domain" description="Ig-like" evidence="11">
    <location>
        <begin position="169"/>
        <end position="255"/>
    </location>
</feature>
<dbReference type="SMART" id="SM00409">
    <property type="entry name" value="IG"/>
    <property type="match status" value="4"/>
</dbReference>
<dbReference type="InterPro" id="IPR051102">
    <property type="entry name" value="IgSF_V-set/TM_domain"/>
</dbReference>
<keyword evidence="6 10" id="KW-0472">Membrane</keyword>
<organism evidence="12 13">
    <name type="scientific">Mauremys mutica</name>
    <name type="common">yellowpond turtle</name>
    <dbReference type="NCBI Taxonomy" id="74926"/>
    <lineage>
        <taxon>Eukaryota</taxon>
        <taxon>Metazoa</taxon>
        <taxon>Chordata</taxon>
        <taxon>Craniata</taxon>
        <taxon>Vertebrata</taxon>
        <taxon>Euteleostomi</taxon>
        <taxon>Archelosauria</taxon>
        <taxon>Testudinata</taxon>
        <taxon>Testudines</taxon>
        <taxon>Cryptodira</taxon>
        <taxon>Durocryptodira</taxon>
        <taxon>Testudinoidea</taxon>
        <taxon>Geoemydidae</taxon>
        <taxon>Geoemydinae</taxon>
        <taxon>Mauremys</taxon>
    </lineage>
</organism>
<dbReference type="InterPro" id="IPR007110">
    <property type="entry name" value="Ig-like_dom"/>
</dbReference>